<dbReference type="InterPro" id="IPR050344">
    <property type="entry name" value="Peptidase_M1_aminopeptidases"/>
</dbReference>
<reference evidence="29" key="1">
    <citation type="journal article" date="2020" name="J Insects Food Feed">
        <title>The yellow mealworm (Tenebrio molitor) genome: a resource for the emerging insects as food and feed industry.</title>
        <authorList>
            <person name="Eriksson T."/>
            <person name="Andere A."/>
            <person name="Kelstrup H."/>
            <person name="Emery V."/>
            <person name="Picard C."/>
        </authorList>
    </citation>
    <scope>NUCLEOTIDE SEQUENCE</scope>
    <source>
        <strain evidence="29">Stoneville</strain>
        <tissue evidence="29">Whole head</tissue>
    </source>
</reference>
<evidence type="ECO:0000256" key="9">
    <source>
        <dbReference type="ARBA" id="ARBA00022692"/>
    </source>
</evidence>
<feature type="binding site" evidence="22">
    <location>
        <position position="333"/>
    </location>
    <ligand>
        <name>Zn(2+)</name>
        <dbReference type="ChEBI" id="CHEBI:29105"/>
        <note>catalytic</note>
    </ligand>
</feature>
<dbReference type="GO" id="GO:0005737">
    <property type="term" value="C:cytoplasm"/>
    <property type="evidence" value="ECO:0007669"/>
    <property type="project" value="TreeGrafter"/>
</dbReference>
<feature type="binding site" evidence="22">
    <location>
        <position position="356"/>
    </location>
    <ligand>
        <name>Zn(2+)</name>
        <dbReference type="ChEBI" id="CHEBI:29105"/>
        <note>catalytic</note>
    </ligand>
</feature>
<dbReference type="GO" id="GO:0016285">
    <property type="term" value="F:alanyl aminopeptidase activity"/>
    <property type="evidence" value="ECO:0007669"/>
    <property type="project" value="UniProtKB-EC"/>
</dbReference>
<keyword evidence="10 22" id="KW-0479">Metal-binding</keyword>
<gene>
    <name evidence="29" type="ORF">GEV33_013647</name>
</gene>
<dbReference type="Gene3D" id="2.60.40.1910">
    <property type="match status" value="1"/>
</dbReference>
<dbReference type="Pfam" id="PF11838">
    <property type="entry name" value="ERAP1_C"/>
    <property type="match status" value="1"/>
</dbReference>
<dbReference type="Gene3D" id="1.10.390.10">
    <property type="entry name" value="Neutral Protease Domain 2"/>
    <property type="match status" value="1"/>
</dbReference>
<dbReference type="Pfam" id="PF17900">
    <property type="entry name" value="Peptidase_M1_N"/>
    <property type="match status" value="1"/>
</dbReference>
<feature type="chain" id="PRO_5035151204" description="Aminopeptidase" evidence="25">
    <location>
        <begin position="19"/>
        <end position="921"/>
    </location>
</feature>
<evidence type="ECO:0000256" key="1">
    <source>
        <dbReference type="ARBA" id="ARBA00000098"/>
    </source>
</evidence>
<comment type="similarity">
    <text evidence="4 24">Belongs to the peptidase M1 family.</text>
</comment>
<feature type="domain" description="Peptidase M1 membrane alanine aminopeptidase" evidence="26">
    <location>
        <begin position="261"/>
        <end position="486"/>
    </location>
</feature>
<evidence type="ECO:0000256" key="17">
    <source>
        <dbReference type="ARBA" id="ARBA00023136"/>
    </source>
</evidence>
<evidence type="ECO:0000256" key="13">
    <source>
        <dbReference type="ARBA" id="ARBA00022833"/>
    </source>
</evidence>
<evidence type="ECO:0000313" key="29">
    <source>
        <dbReference type="EMBL" id="KAH0809141.1"/>
    </source>
</evidence>
<evidence type="ECO:0000256" key="11">
    <source>
        <dbReference type="ARBA" id="ARBA00022729"/>
    </source>
</evidence>
<dbReference type="AlphaFoldDB" id="A0A8J6H773"/>
<keyword evidence="20" id="KW-0449">Lipoprotein</keyword>
<evidence type="ECO:0000259" key="26">
    <source>
        <dbReference type="Pfam" id="PF01433"/>
    </source>
</evidence>
<dbReference type="GO" id="GO:0005886">
    <property type="term" value="C:plasma membrane"/>
    <property type="evidence" value="ECO:0007669"/>
    <property type="project" value="UniProtKB-SubCell"/>
</dbReference>
<dbReference type="GO" id="GO:0043171">
    <property type="term" value="P:peptide catabolic process"/>
    <property type="evidence" value="ECO:0007669"/>
    <property type="project" value="TreeGrafter"/>
</dbReference>
<keyword evidence="9" id="KW-0812">Transmembrane</keyword>
<evidence type="ECO:0000256" key="25">
    <source>
        <dbReference type="SAM" id="SignalP"/>
    </source>
</evidence>
<feature type="signal peptide" evidence="25">
    <location>
        <begin position="1"/>
        <end position="18"/>
    </location>
</feature>
<feature type="domain" description="Aminopeptidase N-like N-terminal" evidence="28">
    <location>
        <begin position="29"/>
        <end position="224"/>
    </location>
</feature>
<dbReference type="Proteomes" id="UP000719412">
    <property type="component" value="Unassembled WGS sequence"/>
</dbReference>
<comment type="catalytic activity">
    <reaction evidence="1">
        <text>Release of an N-terminal amino acid, Xaa-|-Yaa- from a peptide, amide or arylamide. Xaa is preferably Ala, but may be most amino acids including Pro (slow action). When a terminal hydrophobic residue is followed by a prolyl residue, the two may be released as an intact Xaa-Pro dipeptide.</text>
        <dbReference type="EC" id="3.4.11.2"/>
    </reaction>
</comment>
<evidence type="ECO:0000256" key="14">
    <source>
        <dbReference type="ARBA" id="ARBA00022968"/>
    </source>
</evidence>
<comment type="caution">
    <text evidence="29">The sequence shown here is derived from an EMBL/GenBank/DDBJ whole genome shotgun (WGS) entry which is preliminary data.</text>
</comment>
<evidence type="ECO:0000256" key="20">
    <source>
        <dbReference type="ARBA" id="ARBA00023288"/>
    </source>
</evidence>
<dbReference type="EC" id="3.4.11.-" evidence="24"/>
<accession>A0A8J6H773</accession>
<dbReference type="InterPro" id="IPR024571">
    <property type="entry name" value="ERAP1-like_C_dom"/>
</dbReference>
<evidence type="ECO:0000256" key="7">
    <source>
        <dbReference type="ARBA" id="ARBA00022622"/>
    </source>
</evidence>
<dbReference type="InterPro" id="IPR042097">
    <property type="entry name" value="Aminopeptidase_N-like_N_sf"/>
</dbReference>
<keyword evidence="6" id="KW-1003">Cell membrane</keyword>
<dbReference type="GO" id="GO:0042277">
    <property type="term" value="F:peptide binding"/>
    <property type="evidence" value="ECO:0007669"/>
    <property type="project" value="TreeGrafter"/>
</dbReference>
<evidence type="ECO:0000256" key="12">
    <source>
        <dbReference type="ARBA" id="ARBA00022801"/>
    </source>
</evidence>
<evidence type="ECO:0000256" key="15">
    <source>
        <dbReference type="ARBA" id="ARBA00022989"/>
    </source>
</evidence>
<dbReference type="PRINTS" id="PR00756">
    <property type="entry name" value="ALADIPTASE"/>
</dbReference>
<dbReference type="SUPFAM" id="SSF55486">
    <property type="entry name" value="Metalloproteases ('zincins'), catalytic domain"/>
    <property type="match status" value="1"/>
</dbReference>
<dbReference type="FunFam" id="1.25.50.20:FF:000001">
    <property type="entry name" value="Aminopeptidase"/>
    <property type="match status" value="1"/>
</dbReference>
<keyword evidence="11 25" id="KW-0732">Signal</keyword>
<dbReference type="PANTHER" id="PTHR11533">
    <property type="entry name" value="PROTEASE M1 ZINC METALLOPROTEASE"/>
    <property type="match status" value="1"/>
</dbReference>
<feature type="active site" description="Proton acceptor" evidence="21">
    <location>
        <position position="334"/>
    </location>
</feature>
<evidence type="ECO:0000256" key="18">
    <source>
        <dbReference type="ARBA" id="ARBA00023157"/>
    </source>
</evidence>
<dbReference type="Gene3D" id="1.25.50.20">
    <property type="match status" value="1"/>
</dbReference>
<dbReference type="Gene3D" id="2.60.40.1730">
    <property type="entry name" value="tricorn interacting facor f3 domain"/>
    <property type="match status" value="1"/>
</dbReference>
<keyword evidence="12 24" id="KW-0378">Hydrolase</keyword>
<protein>
    <recommendedName>
        <fullName evidence="24">Aminopeptidase</fullName>
        <ecNumber evidence="24">3.4.11.-</ecNumber>
    </recommendedName>
</protein>
<dbReference type="PANTHER" id="PTHR11533:SF253">
    <property type="entry name" value="AMINOPEPTIDASE-RELATED"/>
    <property type="match status" value="1"/>
</dbReference>
<evidence type="ECO:0000256" key="6">
    <source>
        <dbReference type="ARBA" id="ARBA00022475"/>
    </source>
</evidence>
<evidence type="ECO:0000256" key="10">
    <source>
        <dbReference type="ARBA" id="ARBA00022723"/>
    </source>
</evidence>
<dbReference type="Pfam" id="PF01433">
    <property type="entry name" value="Peptidase_M1"/>
    <property type="match status" value="1"/>
</dbReference>
<feature type="site" description="Transition state stabilizer" evidence="23">
    <location>
        <position position="419"/>
    </location>
</feature>
<dbReference type="InterPro" id="IPR045357">
    <property type="entry name" value="Aminopeptidase_N-like_N"/>
</dbReference>
<dbReference type="InterPro" id="IPR027268">
    <property type="entry name" value="Peptidase_M4/M1_CTD_sf"/>
</dbReference>
<keyword evidence="7" id="KW-0336">GPI-anchor</keyword>
<dbReference type="CDD" id="cd09601">
    <property type="entry name" value="M1_APN-Q_like"/>
    <property type="match status" value="1"/>
</dbReference>
<dbReference type="FunFam" id="2.60.40.1910:FF:000008">
    <property type="entry name" value="Aminopeptidase"/>
    <property type="match status" value="1"/>
</dbReference>
<dbReference type="GO" id="GO:0098552">
    <property type="term" value="C:side of membrane"/>
    <property type="evidence" value="ECO:0007669"/>
    <property type="project" value="UniProtKB-KW"/>
</dbReference>
<dbReference type="FunFam" id="1.10.390.10:FF:000001">
    <property type="entry name" value="Aminopeptidase"/>
    <property type="match status" value="1"/>
</dbReference>
<dbReference type="InterPro" id="IPR001930">
    <property type="entry name" value="Peptidase_M1"/>
</dbReference>
<name>A0A8J6H773_TENMO</name>
<keyword evidence="17" id="KW-0472">Membrane</keyword>
<evidence type="ECO:0000256" key="2">
    <source>
        <dbReference type="ARBA" id="ARBA00004606"/>
    </source>
</evidence>
<evidence type="ECO:0000256" key="4">
    <source>
        <dbReference type="ARBA" id="ARBA00010136"/>
    </source>
</evidence>
<keyword evidence="5 24" id="KW-0031">Aminopeptidase</keyword>
<evidence type="ECO:0000259" key="27">
    <source>
        <dbReference type="Pfam" id="PF11838"/>
    </source>
</evidence>
<keyword evidence="15" id="KW-1133">Transmembrane helix</keyword>
<evidence type="ECO:0000256" key="16">
    <source>
        <dbReference type="ARBA" id="ARBA00023049"/>
    </source>
</evidence>
<dbReference type="InterPro" id="IPR014782">
    <property type="entry name" value="Peptidase_M1_dom"/>
</dbReference>
<dbReference type="EMBL" id="JABDTM020028313">
    <property type="protein sequence ID" value="KAH0809141.1"/>
    <property type="molecule type" value="Genomic_DNA"/>
</dbReference>
<evidence type="ECO:0000256" key="3">
    <source>
        <dbReference type="ARBA" id="ARBA00004609"/>
    </source>
</evidence>
<feature type="domain" description="ERAP1-like C-terminal" evidence="27">
    <location>
        <begin position="568"/>
        <end position="895"/>
    </location>
</feature>
<keyword evidence="8 24" id="KW-0645">Protease</keyword>
<comment type="subcellular location">
    <subcellularLocation>
        <location evidence="3">Cell membrane</location>
        <topology evidence="3">Lipid-anchor</topology>
        <topology evidence="3">GPI-anchor</topology>
    </subcellularLocation>
    <subcellularLocation>
        <location evidence="2">Membrane</location>
        <topology evidence="2">Single-pass type II membrane protein</topology>
    </subcellularLocation>
</comment>
<keyword evidence="13 22" id="KW-0862">Zinc</keyword>
<evidence type="ECO:0000256" key="8">
    <source>
        <dbReference type="ARBA" id="ARBA00022670"/>
    </source>
</evidence>
<evidence type="ECO:0000259" key="28">
    <source>
        <dbReference type="Pfam" id="PF17900"/>
    </source>
</evidence>
<dbReference type="GO" id="GO:0008270">
    <property type="term" value="F:zinc ion binding"/>
    <property type="evidence" value="ECO:0007669"/>
    <property type="project" value="UniProtKB-UniRule"/>
</dbReference>
<dbReference type="GO" id="GO:0005615">
    <property type="term" value="C:extracellular space"/>
    <property type="evidence" value="ECO:0007669"/>
    <property type="project" value="TreeGrafter"/>
</dbReference>
<dbReference type="InterPro" id="IPR034016">
    <property type="entry name" value="M1_APN-typ"/>
</dbReference>
<keyword evidence="14" id="KW-0735">Signal-anchor</keyword>
<evidence type="ECO:0000256" key="5">
    <source>
        <dbReference type="ARBA" id="ARBA00022438"/>
    </source>
</evidence>
<dbReference type="SUPFAM" id="SSF63737">
    <property type="entry name" value="Leukotriene A4 hydrolase N-terminal domain"/>
    <property type="match status" value="1"/>
</dbReference>
<evidence type="ECO:0000256" key="24">
    <source>
        <dbReference type="RuleBase" id="RU364040"/>
    </source>
</evidence>
<evidence type="ECO:0000256" key="19">
    <source>
        <dbReference type="ARBA" id="ARBA00023180"/>
    </source>
</evidence>
<dbReference type="GO" id="GO:0006508">
    <property type="term" value="P:proteolysis"/>
    <property type="evidence" value="ECO:0007669"/>
    <property type="project" value="UniProtKB-KW"/>
</dbReference>
<proteinExistence type="inferred from homology"/>
<keyword evidence="19" id="KW-0325">Glycoprotein</keyword>
<feature type="binding site" evidence="22">
    <location>
        <position position="337"/>
    </location>
    <ligand>
        <name>Zn(2+)</name>
        <dbReference type="ChEBI" id="CHEBI:29105"/>
        <note>catalytic</note>
    </ligand>
</feature>
<comment type="cofactor">
    <cofactor evidence="22 24">
        <name>Zn(2+)</name>
        <dbReference type="ChEBI" id="CHEBI:29105"/>
    </cofactor>
    <text evidence="22 24">Binds 1 zinc ion per subunit.</text>
</comment>
<evidence type="ECO:0000256" key="22">
    <source>
        <dbReference type="PIRSR" id="PIRSR634016-3"/>
    </source>
</evidence>
<dbReference type="GO" id="GO:0070006">
    <property type="term" value="F:metalloaminopeptidase activity"/>
    <property type="evidence" value="ECO:0007669"/>
    <property type="project" value="TreeGrafter"/>
</dbReference>
<evidence type="ECO:0000256" key="21">
    <source>
        <dbReference type="PIRSR" id="PIRSR634016-1"/>
    </source>
</evidence>
<keyword evidence="18" id="KW-1015">Disulfide bond</keyword>
<evidence type="ECO:0000313" key="30">
    <source>
        <dbReference type="Proteomes" id="UP000719412"/>
    </source>
</evidence>
<dbReference type="FunFam" id="2.60.40.1730:FF:000012">
    <property type="entry name" value="Aminopeptidase N"/>
    <property type="match status" value="1"/>
</dbReference>
<keyword evidence="16 24" id="KW-0482">Metalloprotease</keyword>
<evidence type="ECO:0000256" key="23">
    <source>
        <dbReference type="PIRSR" id="PIRSR634016-4"/>
    </source>
</evidence>
<sequence length="921" mass="105965">MSRLSQFLLCWAFVSVSANSYRLPTTVLPTHYKVQILSHLGEPENFNFEGKVWIQVTSHEPTYNITLHTKELNITDDQVTVKDISSSTPKPVNVKNIELDVQNDFLVINLEEELEKDHNYEIYVPFKGVLADGLRGFYKSSYTDDKTKEKKWLGVTQFEAISARKAFPCFDEPAMKAVFEITIGHKGSLSSISNMPLVKTEPIKEKEGWVWDKYEPSVPMSTYLVAFIISDFGFKLSEPSQHNNVTFKIWARKDALNQVDFAREVGPKVLEYFEDFFGVKYPLPKQDMVAIPDFSAGAMENWGLITYREALLLFDPKISSLTSKHRIASVIAHELAHQWFGNLVTMKWWTDLWLNEGFATYMASRAIEHLYPAWKSFEEEAVNNILNVFSFDSLRTSHPVSVPIGHPNEIDEIFDTISYKKGSFLIRMMSLFLGDETLKHGVSNYLKKHEFSNAEQDDLWESLTEEAHKNGVLPKNLTVKTVMDTWTLHTGYPVVTVTRDYEKGTADVRQQRFLKDAIKEKSDGGCWWVPLSYTNENEKDFNVTKPKSWLSCSNNYTTIENLPDENTWILFNVQVAGLYKINYDDHNWKLLSQTLNSPKHVNIPTLNKVQLLDDAFDLSWTGNLKYDVLFELLKYLKYEEDYLPWKAALTNVNTLNRQLRKSSIYGDFKTYMKHVLSTIYQKMGGLDLSESKSGKLDAVKHQVLIASWSCRFDVANCISDAEELFRNEVEIKESISSISKELRSVIYCTSIRHGSEKEWEFLWGQYKKSNVASEKNTILSSLGCTREIWLLRRFLEWSVTPNSAIRKQDSSTVFAAVAGNDVGYYVAKNFLYTKAKDIYKYLGQSSKRISRYLSSVATQTTNEDDYKELQNFVKDNQAYLKEVKQGVEQSLETAKLNVQWQHRHMNGVESLLRKSAEGSTV</sequence>
<reference evidence="29" key="2">
    <citation type="submission" date="2021-08" db="EMBL/GenBank/DDBJ databases">
        <authorList>
            <person name="Eriksson T."/>
        </authorList>
    </citation>
    <scope>NUCLEOTIDE SEQUENCE</scope>
    <source>
        <strain evidence="29">Stoneville</strain>
        <tissue evidence="29">Whole head</tissue>
    </source>
</reference>
<keyword evidence="30" id="KW-1185">Reference proteome</keyword>
<organism evidence="29 30">
    <name type="scientific">Tenebrio molitor</name>
    <name type="common">Yellow mealworm beetle</name>
    <dbReference type="NCBI Taxonomy" id="7067"/>
    <lineage>
        <taxon>Eukaryota</taxon>
        <taxon>Metazoa</taxon>
        <taxon>Ecdysozoa</taxon>
        <taxon>Arthropoda</taxon>
        <taxon>Hexapoda</taxon>
        <taxon>Insecta</taxon>
        <taxon>Pterygota</taxon>
        <taxon>Neoptera</taxon>
        <taxon>Endopterygota</taxon>
        <taxon>Coleoptera</taxon>
        <taxon>Polyphaga</taxon>
        <taxon>Cucujiformia</taxon>
        <taxon>Tenebrionidae</taxon>
        <taxon>Tenebrio</taxon>
    </lineage>
</organism>